<dbReference type="InterPro" id="IPR025406">
    <property type="entry name" value="DUF4132"/>
</dbReference>
<dbReference type="Proteomes" id="UP000831532">
    <property type="component" value="Chromosome"/>
</dbReference>
<name>A0ABY4A340_9BURK</name>
<feature type="domain" description="DUF4132" evidence="1">
    <location>
        <begin position="681"/>
        <end position="829"/>
    </location>
</feature>
<dbReference type="Pfam" id="PF13569">
    <property type="entry name" value="DUF4132"/>
    <property type="match status" value="1"/>
</dbReference>
<accession>A0ABY4A340</accession>
<proteinExistence type="predicted"/>
<keyword evidence="3" id="KW-1185">Reference proteome</keyword>
<reference evidence="2 3" key="1">
    <citation type="submission" date="2020-10" db="EMBL/GenBank/DDBJ databases">
        <title>Genome analysis of Massilia species.</title>
        <authorList>
            <person name="Jung D.-H."/>
        </authorList>
    </citation>
    <scope>NUCLEOTIDE SEQUENCE [LARGE SCALE GENOMIC DNA]</scope>
    <source>
        <strain evidence="3">sipir</strain>
    </source>
</reference>
<evidence type="ECO:0000313" key="2">
    <source>
        <dbReference type="EMBL" id="UOD29170.1"/>
    </source>
</evidence>
<evidence type="ECO:0000313" key="3">
    <source>
        <dbReference type="Proteomes" id="UP000831532"/>
    </source>
</evidence>
<evidence type="ECO:0000259" key="1">
    <source>
        <dbReference type="Pfam" id="PF13569"/>
    </source>
</evidence>
<dbReference type="EMBL" id="CP063361">
    <property type="protein sequence ID" value="UOD29170.1"/>
    <property type="molecule type" value="Genomic_DNA"/>
</dbReference>
<organism evidence="2 3">
    <name type="scientific">Massilia violaceinigra</name>
    <dbReference type="NCBI Taxonomy" id="2045208"/>
    <lineage>
        <taxon>Bacteria</taxon>
        <taxon>Pseudomonadati</taxon>
        <taxon>Pseudomonadota</taxon>
        <taxon>Betaproteobacteria</taxon>
        <taxon>Burkholderiales</taxon>
        <taxon>Oxalobacteraceae</taxon>
        <taxon>Telluria group</taxon>
        <taxon>Massilia</taxon>
    </lineage>
</organism>
<gene>
    <name evidence="2" type="ORF">INH39_27735</name>
</gene>
<dbReference type="RefSeq" id="WP_243490359.1">
    <property type="nucleotide sequence ID" value="NZ_CP063361.1"/>
</dbReference>
<sequence>MEGNHCFRTPLAQMDFDLSVDGVWAIERDIAARLGAGRGHEVMDYLAQCDIELLRSLARLGGERAIWQRDGALWLALTRITALRKVIFTAPPQAVLRRDAAFSAAMRAIGEQCMQNADACAFVLHEIVDLLPYPGMPLDEVLDLLDSILTLRRLNGIPDEKVYRHGSAGLIACLVSTADLITAAAKAPCFCEEALDAHAERTSVLPAGQRWLPWHDFFAQYPDLYDRVHPQVPDAALILRRWPQASPGLRKALAATLLGAIQDDASGDALAAVDRLITSDETLFATLLCEQSALFGPSLAGLIREKRYPALFPLLFALMTQSRRAIDTYQDILRAILAGQPTLLLTAAPGKLDLLIPLLSTSQLRAMLPQLGAMIAKTTSKAVRDALVAACAHLELDEIRAAGWLDVRNKNLRLACRDILLAHPNQAGATPLLAAMLAAGALDPASASSLAAALAPTDAAAAPSLAALEAQAAAITRCSAAIKPLDHAPVLALFQPLSEHAARAALHLAATGDEALPPLASALMAQLSRGQRARLALHATQTWINNDGEPKLRWMLRLLATGADDRIAEPLGAAVFAWGKKSRYPRAIVALAQLSALDTPYALLRVMEAAESIKLKGPVIHAAVKALDAAAQRRSFTMGELIDELTPDFGLAGGLTLTTGALSYGVALQDDLSLRLVDAKGKRLKSLPANKDDNTLEAWQAAASRFATLAAAVKTSARLQVPRLMSALITGKSWETQRWTQLFLDHPLLRIIGRSLVWQAEGAASFRIAEDFSLIEADDEPFHLAPDARIALWHPAGAGSGEAEAWRAHLADYQLTPIIDQTGAPAALPPAALLTAERLLAPVALRVAHEDLDAILTSLGYRPGPRGGQNPAWIDWHAWPLPTAALEVRIVNGACPSFPSFNTPVGVASLEMRAAAREYALVPTASWPLSLLATAWSHLLLLDAKRLA</sequence>
<protein>
    <submittedName>
        <fullName evidence="2">DUF4132 domain-containing protein</fullName>
    </submittedName>
</protein>